<name>A0A4R2PQ79_RHOSA</name>
<dbReference type="GO" id="GO:0005886">
    <property type="term" value="C:plasma membrane"/>
    <property type="evidence" value="ECO:0007669"/>
    <property type="project" value="UniProtKB-SubCell"/>
</dbReference>
<feature type="binding site" evidence="8">
    <location>
        <position position="77"/>
    </location>
    <ligand>
        <name>Fe cation</name>
        <dbReference type="ChEBI" id="CHEBI:24875"/>
        <label>2</label>
    </ligand>
</feature>
<dbReference type="GO" id="GO:0008682">
    <property type="term" value="F:3-demethoxyubiquinol 3-hydroxylase activity"/>
    <property type="evidence" value="ECO:0007669"/>
    <property type="project" value="UniProtKB-EC"/>
</dbReference>
<comment type="cofactor">
    <cofactor evidence="8">
        <name>Fe cation</name>
        <dbReference type="ChEBI" id="CHEBI:24875"/>
    </cofactor>
    <text evidence="8">Binds 2 iron ions per subunit.</text>
</comment>
<dbReference type="InterPro" id="IPR009078">
    <property type="entry name" value="Ferritin-like_SF"/>
</dbReference>
<keyword evidence="6 8" id="KW-0503">Monooxygenase</keyword>
<comment type="function">
    <text evidence="8">Catalyzes the hydroxylation of 2-nonaprenyl-3-methyl-6-methoxy-1,4-benzoquinol during ubiquinone biosynthesis.</text>
</comment>
<dbReference type="InParanoid" id="A0A4R2PQ79"/>
<feature type="binding site" evidence="8">
    <location>
        <position position="164"/>
    </location>
    <ligand>
        <name>Fe cation</name>
        <dbReference type="ChEBI" id="CHEBI:24875"/>
        <label>2</label>
    </ligand>
</feature>
<dbReference type="SUPFAM" id="SSF47240">
    <property type="entry name" value="Ferritin-like"/>
    <property type="match status" value="1"/>
</dbReference>
<dbReference type="EC" id="1.14.99.60" evidence="8"/>
<dbReference type="Proteomes" id="UP000295399">
    <property type="component" value="Unassembled WGS sequence"/>
</dbReference>
<dbReference type="CDD" id="cd01042">
    <property type="entry name" value="DMQH"/>
    <property type="match status" value="1"/>
</dbReference>
<organism evidence="10 11">
    <name type="scientific">Rhodothalassium salexigens DSM 2132</name>
    <dbReference type="NCBI Taxonomy" id="1188247"/>
    <lineage>
        <taxon>Bacteria</taxon>
        <taxon>Pseudomonadati</taxon>
        <taxon>Pseudomonadota</taxon>
        <taxon>Alphaproteobacteria</taxon>
        <taxon>Rhodothalassiales</taxon>
        <taxon>Rhodothalassiaceae</taxon>
        <taxon>Rhodothalassium</taxon>
    </lineage>
</organism>
<dbReference type="OrthoDB" id="7559360at2"/>
<proteinExistence type="inferred from homology"/>
<evidence type="ECO:0000256" key="5">
    <source>
        <dbReference type="ARBA" id="ARBA00023004"/>
    </source>
</evidence>
<comment type="pathway">
    <text evidence="1 8">Cofactor biosynthesis; ubiquinone biosynthesis.</text>
</comment>
<dbReference type="RefSeq" id="WP_132707913.1">
    <property type="nucleotide sequence ID" value="NZ_JACIGF010000003.1"/>
</dbReference>
<feature type="binding site" evidence="8">
    <location>
        <position position="129"/>
    </location>
    <ligand>
        <name>Fe cation</name>
        <dbReference type="ChEBI" id="CHEBI:24875"/>
        <label>2</label>
    </ligand>
</feature>
<keyword evidence="11" id="KW-1185">Reference proteome</keyword>
<evidence type="ECO:0000256" key="8">
    <source>
        <dbReference type="HAMAP-Rule" id="MF_01658"/>
    </source>
</evidence>
<dbReference type="AlphaFoldDB" id="A0A4R2PQ79"/>
<dbReference type="GO" id="GO:0006744">
    <property type="term" value="P:ubiquinone biosynthetic process"/>
    <property type="evidence" value="ECO:0007669"/>
    <property type="project" value="UniProtKB-UniRule"/>
</dbReference>
<keyword evidence="2 8" id="KW-0831">Ubiquinone biosynthesis</keyword>
<feature type="region of interest" description="Disordered" evidence="9">
    <location>
        <begin position="1"/>
        <end position="31"/>
    </location>
</feature>
<accession>A0A4R2PQ79</accession>
<dbReference type="UniPathway" id="UPA00232"/>
<dbReference type="EMBL" id="SLXO01000003">
    <property type="protein sequence ID" value="TCP36371.1"/>
    <property type="molecule type" value="Genomic_DNA"/>
</dbReference>
<dbReference type="PANTHER" id="PTHR11237">
    <property type="entry name" value="COENZYME Q10 BIOSYNTHESIS PROTEIN 7"/>
    <property type="match status" value="1"/>
</dbReference>
<gene>
    <name evidence="8" type="primary">coq7</name>
    <name evidence="10" type="ORF">EV659_103262</name>
</gene>
<keyword evidence="8" id="KW-1003">Cell membrane</keyword>
<protein>
    <recommendedName>
        <fullName evidence="8">3-demethoxyubiquinol 3-hydroxylase</fullName>
        <shortName evidence="8">DMQ hydroxylase</shortName>
        <ecNumber evidence="8">1.14.99.60</ecNumber>
    </recommendedName>
    <alternativeName>
        <fullName evidence="8">2-nonaprenyl-3-methyl-6-methoxy-1,4-benzoquinol hydroxylase</fullName>
    </alternativeName>
</protein>
<evidence type="ECO:0000256" key="1">
    <source>
        <dbReference type="ARBA" id="ARBA00004749"/>
    </source>
</evidence>
<dbReference type="HAMAP" id="MF_01658">
    <property type="entry name" value="COQ7"/>
    <property type="match status" value="1"/>
</dbReference>
<dbReference type="InterPro" id="IPR011566">
    <property type="entry name" value="Ubq_synth_Coq7"/>
</dbReference>
<feature type="binding site" evidence="8">
    <location>
        <position position="77"/>
    </location>
    <ligand>
        <name>Fe cation</name>
        <dbReference type="ChEBI" id="CHEBI:24875"/>
        <label>1</label>
    </ligand>
</feature>
<comment type="caution">
    <text evidence="10">The sequence shown here is derived from an EMBL/GenBank/DDBJ whole genome shotgun (WGS) entry which is preliminary data.</text>
</comment>
<keyword evidence="3 8" id="KW-0479">Metal-binding</keyword>
<keyword evidence="7 8" id="KW-0472">Membrane</keyword>
<evidence type="ECO:0000313" key="10">
    <source>
        <dbReference type="EMBL" id="TCP36371.1"/>
    </source>
</evidence>
<dbReference type="GO" id="GO:0046872">
    <property type="term" value="F:metal ion binding"/>
    <property type="evidence" value="ECO:0007669"/>
    <property type="project" value="UniProtKB-KW"/>
</dbReference>
<comment type="subcellular location">
    <subcellularLocation>
        <location evidence="8">Cell membrane</location>
        <topology evidence="8">Peripheral membrane protein</topology>
    </subcellularLocation>
</comment>
<comment type="similarity">
    <text evidence="8">Belongs to the COQ7 family.</text>
</comment>
<reference evidence="10 11" key="1">
    <citation type="submission" date="2019-03" db="EMBL/GenBank/DDBJ databases">
        <title>Genomic Encyclopedia of Type Strains, Phase IV (KMG-IV): sequencing the most valuable type-strain genomes for metagenomic binning, comparative biology and taxonomic classification.</title>
        <authorList>
            <person name="Goeker M."/>
        </authorList>
    </citation>
    <scope>NUCLEOTIDE SEQUENCE [LARGE SCALE GENOMIC DNA]</scope>
    <source>
        <strain evidence="10 11">DSM 2132</strain>
    </source>
</reference>
<evidence type="ECO:0000256" key="2">
    <source>
        <dbReference type="ARBA" id="ARBA00022688"/>
    </source>
</evidence>
<feature type="binding site" evidence="8">
    <location>
        <position position="46"/>
    </location>
    <ligand>
        <name>Fe cation</name>
        <dbReference type="ChEBI" id="CHEBI:24875"/>
        <label>1</label>
    </ligand>
</feature>
<evidence type="ECO:0000313" key="11">
    <source>
        <dbReference type="Proteomes" id="UP000295399"/>
    </source>
</evidence>
<comment type="catalytic activity">
    <reaction evidence="8">
        <text>a 5-methoxy-2-methyl-3-(all-trans-polyprenyl)benzene-1,4-diol + AH2 + O2 = a 3-demethylubiquinol + A + H2O</text>
        <dbReference type="Rhea" id="RHEA:50908"/>
        <dbReference type="Rhea" id="RHEA-COMP:10859"/>
        <dbReference type="Rhea" id="RHEA-COMP:10914"/>
        <dbReference type="ChEBI" id="CHEBI:13193"/>
        <dbReference type="ChEBI" id="CHEBI:15377"/>
        <dbReference type="ChEBI" id="CHEBI:15379"/>
        <dbReference type="ChEBI" id="CHEBI:17499"/>
        <dbReference type="ChEBI" id="CHEBI:84167"/>
        <dbReference type="ChEBI" id="CHEBI:84422"/>
        <dbReference type="EC" id="1.14.99.60"/>
    </reaction>
</comment>
<keyword evidence="5 8" id="KW-0408">Iron</keyword>
<evidence type="ECO:0000256" key="7">
    <source>
        <dbReference type="ARBA" id="ARBA00023136"/>
    </source>
</evidence>
<evidence type="ECO:0000256" key="4">
    <source>
        <dbReference type="ARBA" id="ARBA00023002"/>
    </source>
</evidence>
<keyword evidence="10" id="KW-0830">Ubiquinone</keyword>
<evidence type="ECO:0000256" key="9">
    <source>
        <dbReference type="SAM" id="MobiDB-lite"/>
    </source>
</evidence>
<sequence length="200" mass="21961">MTETVGKPTPPATDAENQPRPLRPLPGDRPLSEEIKRMIRVDHAGEYGAAQIYAGQLAVLGHQHRLSSQIRHMKEQEQRHLDTFDRLVIERQVRPTAVQPLWRLAGFGLGAATALMGERALMACTAAVEEVIDDHYADQERMLAGQDADLAATVAEFRAEEAEHRDIAIEHGAEQTPGYGLISGAIKAGCKAAIWVSKRL</sequence>
<dbReference type="Pfam" id="PF03232">
    <property type="entry name" value="COQ7"/>
    <property type="match status" value="1"/>
</dbReference>
<dbReference type="PANTHER" id="PTHR11237:SF4">
    <property type="entry name" value="5-DEMETHOXYUBIQUINONE HYDROXYLASE, MITOCHONDRIAL"/>
    <property type="match status" value="1"/>
</dbReference>
<feature type="binding site" evidence="8">
    <location>
        <position position="161"/>
    </location>
    <ligand>
        <name>Fe cation</name>
        <dbReference type="ChEBI" id="CHEBI:24875"/>
        <label>2</label>
    </ligand>
</feature>
<evidence type="ECO:0000256" key="6">
    <source>
        <dbReference type="ARBA" id="ARBA00023033"/>
    </source>
</evidence>
<evidence type="ECO:0000256" key="3">
    <source>
        <dbReference type="ARBA" id="ARBA00022723"/>
    </source>
</evidence>
<keyword evidence="4 8" id="KW-0560">Oxidoreductase</keyword>
<feature type="binding site" evidence="8">
    <location>
        <position position="80"/>
    </location>
    <ligand>
        <name>Fe cation</name>
        <dbReference type="ChEBI" id="CHEBI:24875"/>
        <label>1</label>
    </ligand>
</feature>
<feature type="binding site" evidence="8">
    <location>
        <position position="161"/>
    </location>
    <ligand>
        <name>Fe cation</name>
        <dbReference type="ChEBI" id="CHEBI:24875"/>
        <label>1</label>
    </ligand>
</feature>